<reference evidence="4 6" key="2">
    <citation type="submission" date="2024-07" db="EMBL/GenBank/DDBJ databases">
        <authorList>
            <person name="Akdeniz Z."/>
        </authorList>
    </citation>
    <scope>NUCLEOTIDE SEQUENCE [LARGE SCALE GENOMIC DNA]</scope>
</reference>
<dbReference type="EMBL" id="CATOUU010000838">
    <property type="protein sequence ID" value="CAI9953310.1"/>
    <property type="molecule type" value="Genomic_DNA"/>
</dbReference>
<evidence type="ECO:0000313" key="3">
    <source>
        <dbReference type="EMBL" id="CAI9953310.1"/>
    </source>
</evidence>
<evidence type="ECO:0000313" key="4">
    <source>
        <dbReference type="EMBL" id="CAL6020610.1"/>
    </source>
</evidence>
<dbReference type="AlphaFoldDB" id="A0AA86UJ88"/>
<organism evidence="2">
    <name type="scientific">Hexamita inflata</name>
    <dbReference type="NCBI Taxonomy" id="28002"/>
    <lineage>
        <taxon>Eukaryota</taxon>
        <taxon>Metamonada</taxon>
        <taxon>Diplomonadida</taxon>
        <taxon>Hexamitidae</taxon>
        <taxon>Hexamitinae</taxon>
        <taxon>Hexamita</taxon>
    </lineage>
</organism>
<feature type="compositionally biased region" description="Basic and acidic residues" evidence="1">
    <location>
        <begin position="70"/>
        <end position="83"/>
    </location>
</feature>
<protein>
    <submittedName>
        <fullName evidence="4">Hypothetical_protein</fullName>
    </submittedName>
</protein>
<comment type="caution">
    <text evidence="2">The sequence shown here is derived from an EMBL/GenBank/DDBJ whole genome shotgun (WGS) entry which is preliminary data.</text>
</comment>
<evidence type="ECO:0000313" key="6">
    <source>
        <dbReference type="Proteomes" id="UP001642409"/>
    </source>
</evidence>
<dbReference type="EMBL" id="CATOUU010000838">
    <property type="protein sequence ID" value="CAI9953307.1"/>
    <property type="molecule type" value="Genomic_DNA"/>
</dbReference>
<evidence type="ECO:0000256" key="1">
    <source>
        <dbReference type="SAM" id="MobiDB-lite"/>
    </source>
</evidence>
<reference evidence="2" key="1">
    <citation type="submission" date="2023-06" db="EMBL/GenBank/DDBJ databases">
        <authorList>
            <person name="Kurt Z."/>
        </authorList>
    </citation>
    <scope>NUCLEOTIDE SEQUENCE</scope>
</reference>
<dbReference type="Proteomes" id="UP001642409">
    <property type="component" value="Unassembled WGS sequence"/>
</dbReference>
<evidence type="ECO:0000313" key="5">
    <source>
        <dbReference type="EMBL" id="CAL6020613.1"/>
    </source>
</evidence>
<feature type="region of interest" description="Disordered" evidence="1">
    <location>
        <begin position="62"/>
        <end position="95"/>
    </location>
</feature>
<name>A0AA86UJ88_9EUKA</name>
<dbReference type="EMBL" id="CAXDID020000086">
    <property type="protein sequence ID" value="CAL6020613.1"/>
    <property type="molecule type" value="Genomic_DNA"/>
</dbReference>
<accession>A0AA86UJ88</accession>
<evidence type="ECO:0000313" key="2">
    <source>
        <dbReference type="EMBL" id="CAI9953307.1"/>
    </source>
</evidence>
<proteinExistence type="predicted"/>
<gene>
    <name evidence="4" type="ORF">HINF_LOCUS27631</name>
    <name evidence="5" type="ORF">HINF_LOCUS27634</name>
    <name evidence="2" type="ORF">HINF_LOCUS40952</name>
    <name evidence="3" type="ORF">HINF_LOCUS40955</name>
</gene>
<sequence>MNFHPYQPFSHFLNDAVLDRLRGTALSNSFQAVSAQIQEVRALLQQNLRPDPEPLLQHAQKAKKTISTTKQERFTNKRTDRKDCQHRRSGRTELRRPIRLKTINGWF</sequence>
<dbReference type="EMBL" id="CAXDID020000086">
    <property type="protein sequence ID" value="CAL6020610.1"/>
    <property type="molecule type" value="Genomic_DNA"/>
</dbReference>
<keyword evidence="6" id="KW-1185">Reference proteome</keyword>